<dbReference type="Pfam" id="PF01872">
    <property type="entry name" value="RibD_C"/>
    <property type="match status" value="1"/>
</dbReference>
<proteinExistence type="predicted"/>
<feature type="domain" description="Bacterial bifunctional deaminase-reductase C-terminal" evidence="1">
    <location>
        <begin position="5"/>
        <end position="154"/>
    </location>
</feature>
<dbReference type="EMBL" id="JBHLTM010000026">
    <property type="protein sequence ID" value="MFC0684138.1"/>
    <property type="molecule type" value="Genomic_DNA"/>
</dbReference>
<dbReference type="InterPro" id="IPR024072">
    <property type="entry name" value="DHFR-like_dom_sf"/>
</dbReference>
<evidence type="ECO:0000313" key="3">
    <source>
        <dbReference type="Proteomes" id="UP001589858"/>
    </source>
</evidence>
<comment type="caution">
    <text evidence="2">The sequence shown here is derived from an EMBL/GenBank/DDBJ whole genome shotgun (WGS) entry which is preliminary data.</text>
</comment>
<dbReference type="RefSeq" id="WP_267218249.1">
    <property type="nucleotide sequence ID" value="NZ_JAPCWC010000001.1"/>
</dbReference>
<keyword evidence="3" id="KW-1185">Reference proteome</keyword>
<accession>A0ABV6S4G6</accession>
<organism evidence="2 3">
    <name type="scientific">Novosphingobium clariflavum</name>
    <dbReference type="NCBI Taxonomy" id="2029884"/>
    <lineage>
        <taxon>Bacteria</taxon>
        <taxon>Pseudomonadati</taxon>
        <taxon>Pseudomonadota</taxon>
        <taxon>Alphaproteobacteria</taxon>
        <taxon>Sphingomonadales</taxon>
        <taxon>Sphingomonadaceae</taxon>
        <taxon>Novosphingobium</taxon>
    </lineage>
</organism>
<reference evidence="2 3" key="1">
    <citation type="submission" date="2024-09" db="EMBL/GenBank/DDBJ databases">
        <authorList>
            <person name="Sun Q."/>
            <person name="Mori K."/>
        </authorList>
    </citation>
    <scope>NUCLEOTIDE SEQUENCE [LARGE SCALE GENOMIC DNA]</scope>
    <source>
        <strain evidence="2 3">CICC 11035S</strain>
    </source>
</reference>
<sequence length="182" mass="19993">MGRMIVEAATSIDGYWVDAEGVSVFPIDAQRRARMVARLSQSCGAVVMSAKAFAAAGEPDWYADNYELQVPIFVVTERVPVPAPRENARLRFHFLPDFTSALAAAEREAGDKAVLVIGGARTVTAALSTGRTDEIWLHVMARTLGRGAPLFDQDMPFADYFVSEMENTPSAVHMRLERRCQA</sequence>
<dbReference type="Gene3D" id="3.40.430.10">
    <property type="entry name" value="Dihydrofolate Reductase, subunit A"/>
    <property type="match status" value="1"/>
</dbReference>
<name>A0ABV6S4G6_9SPHN</name>
<dbReference type="SUPFAM" id="SSF53597">
    <property type="entry name" value="Dihydrofolate reductase-like"/>
    <property type="match status" value="1"/>
</dbReference>
<evidence type="ECO:0000259" key="1">
    <source>
        <dbReference type="Pfam" id="PF01872"/>
    </source>
</evidence>
<evidence type="ECO:0000313" key="2">
    <source>
        <dbReference type="EMBL" id="MFC0684138.1"/>
    </source>
</evidence>
<protein>
    <submittedName>
        <fullName evidence="2">Dihydrofolate reductase family protein</fullName>
    </submittedName>
</protein>
<gene>
    <name evidence="2" type="ORF">ACFFF8_05990</name>
</gene>
<dbReference type="InterPro" id="IPR002734">
    <property type="entry name" value="RibDG_C"/>
</dbReference>
<dbReference type="Proteomes" id="UP001589858">
    <property type="component" value="Unassembled WGS sequence"/>
</dbReference>